<dbReference type="NCBIfam" id="TIGR00046">
    <property type="entry name" value="RsmE family RNA methyltransferase"/>
    <property type="match status" value="1"/>
</dbReference>
<evidence type="ECO:0000256" key="9">
    <source>
        <dbReference type="ARBA" id="ARBA00022691"/>
    </source>
</evidence>
<evidence type="ECO:0000256" key="12">
    <source>
        <dbReference type="PIRNR" id="PIRNR015601"/>
    </source>
</evidence>
<dbReference type="Gene3D" id="3.40.1280.10">
    <property type="match status" value="1"/>
</dbReference>
<evidence type="ECO:0000256" key="11">
    <source>
        <dbReference type="ARBA" id="ARBA00047944"/>
    </source>
</evidence>
<keyword evidence="9 12" id="KW-0949">S-adenosyl-L-methionine</keyword>
<keyword evidence="6 12" id="KW-0698">rRNA processing</keyword>
<dbReference type="InterPro" id="IPR029026">
    <property type="entry name" value="tRNA_m1G_MTases_N"/>
</dbReference>
<name>A0A2Z4NDW7_9BACT</name>
<keyword evidence="5 12" id="KW-0963">Cytoplasm</keyword>
<dbReference type="PANTHER" id="PTHR30027">
    <property type="entry name" value="RIBOSOMAL RNA SMALL SUBUNIT METHYLTRANSFERASE E"/>
    <property type="match status" value="1"/>
</dbReference>
<sequence>MYKFFADQKENDYFILDKETINHLKTIRIKDNEVFLINYQDEFYQCLFEFPNQAKILKKEDINNENEFEIIACIPVIKANHFEIALQKSTELGVNKIIPFYSEYTEKNNLNILNKEERLLKIIKQAAQQSFRNKVPQLMKLHSFDEILNLNINNKILAYEKAKTLPLTKQNQTTLVIVGPEGGFSLNEIQKAVEKNVKIVSLTNTILRAETALIFMLCRII</sequence>
<reference evidence="15" key="1">
    <citation type="submission" date="2018-06" db="EMBL/GenBank/DDBJ databases">
        <title>Complete genome sequences of Mycoplasma anatis, M. anseris and M. cloacale type strains.</title>
        <authorList>
            <person name="Grozner D."/>
            <person name="Forro B."/>
            <person name="Sulyok K.M."/>
            <person name="Marton S."/>
            <person name="Kreizinger Z."/>
            <person name="Banyai K."/>
            <person name="Gyuranecz M."/>
        </authorList>
    </citation>
    <scope>NUCLEOTIDE SEQUENCE [LARGE SCALE GENOMIC DNA]</scope>
    <source>
        <strain evidence="15">ATCC 49234</strain>
    </source>
</reference>
<evidence type="ECO:0000313" key="14">
    <source>
        <dbReference type="EMBL" id="AWX69717.1"/>
    </source>
</evidence>
<evidence type="ECO:0000256" key="1">
    <source>
        <dbReference type="ARBA" id="ARBA00004496"/>
    </source>
</evidence>
<evidence type="ECO:0000313" key="15">
    <source>
        <dbReference type="Proteomes" id="UP000250218"/>
    </source>
</evidence>
<accession>A0A2Z4NDW7</accession>
<dbReference type="CDD" id="cd18084">
    <property type="entry name" value="RsmE-like"/>
    <property type="match status" value="1"/>
</dbReference>
<keyword evidence="15" id="KW-1185">Reference proteome</keyword>
<dbReference type="InterPro" id="IPR006700">
    <property type="entry name" value="RsmE"/>
</dbReference>
<proteinExistence type="inferred from homology"/>
<comment type="catalytic activity">
    <reaction evidence="11 12">
        <text>uridine(1498) in 16S rRNA + S-adenosyl-L-methionine = N(3)-methyluridine(1498) in 16S rRNA + S-adenosyl-L-homocysteine + H(+)</text>
        <dbReference type="Rhea" id="RHEA:42920"/>
        <dbReference type="Rhea" id="RHEA-COMP:10283"/>
        <dbReference type="Rhea" id="RHEA-COMP:10284"/>
        <dbReference type="ChEBI" id="CHEBI:15378"/>
        <dbReference type="ChEBI" id="CHEBI:57856"/>
        <dbReference type="ChEBI" id="CHEBI:59789"/>
        <dbReference type="ChEBI" id="CHEBI:65315"/>
        <dbReference type="ChEBI" id="CHEBI:74502"/>
        <dbReference type="EC" id="2.1.1.193"/>
    </reaction>
</comment>
<comment type="function">
    <text evidence="10 12">Specifically methylates the N3 position of the uracil ring of uridine 1498 (m3U1498) in 16S rRNA. Acts on the fully assembled 30S ribosomal subunit.</text>
</comment>
<comment type="subcellular location">
    <subcellularLocation>
        <location evidence="1 12">Cytoplasm</location>
    </subcellularLocation>
</comment>
<dbReference type="PANTHER" id="PTHR30027:SF3">
    <property type="entry name" value="16S RRNA (URACIL(1498)-N(3))-METHYLTRANSFERASE"/>
    <property type="match status" value="1"/>
</dbReference>
<evidence type="ECO:0000256" key="2">
    <source>
        <dbReference type="ARBA" id="ARBA00005528"/>
    </source>
</evidence>
<evidence type="ECO:0000256" key="4">
    <source>
        <dbReference type="ARBA" id="ARBA00013673"/>
    </source>
</evidence>
<evidence type="ECO:0000256" key="5">
    <source>
        <dbReference type="ARBA" id="ARBA00022490"/>
    </source>
</evidence>
<dbReference type="InterPro" id="IPR029028">
    <property type="entry name" value="Alpha/beta_knot_MTases"/>
</dbReference>
<comment type="similarity">
    <text evidence="2 12">Belongs to the RNA methyltransferase RsmE family.</text>
</comment>
<organism evidence="14 15">
    <name type="scientific">[Mycoplasma] anseris</name>
    <dbReference type="NCBI Taxonomy" id="92400"/>
    <lineage>
        <taxon>Bacteria</taxon>
        <taxon>Bacillati</taxon>
        <taxon>Mycoplasmatota</taxon>
        <taxon>Mycoplasmoidales</taxon>
        <taxon>Metamycoplasmataceae</taxon>
        <taxon>Metamycoplasma</taxon>
    </lineage>
</organism>
<keyword evidence="8 12" id="KW-0808">Transferase</keyword>
<protein>
    <recommendedName>
        <fullName evidence="4 12">Ribosomal RNA small subunit methyltransferase E</fullName>
        <ecNumber evidence="3 12">2.1.1.193</ecNumber>
    </recommendedName>
</protein>
<dbReference type="Gene3D" id="2.40.240.20">
    <property type="entry name" value="Hypothetical PUA domain-like, domain 1"/>
    <property type="match status" value="1"/>
</dbReference>
<dbReference type="GO" id="GO:0070042">
    <property type="term" value="F:rRNA (uridine-N3-)-methyltransferase activity"/>
    <property type="evidence" value="ECO:0007669"/>
    <property type="project" value="TreeGrafter"/>
</dbReference>
<gene>
    <name evidence="14" type="ORF">DP065_03140</name>
</gene>
<dbReference type="NCBIfam" id="NF008701">
    <property type="entry name" value="PRK11713.5-5"/>
    <property type="match status" value="1"/>
</dbReference>
<dbReference type="AlphaFoldDB" id="A0A2Z4NDW7"/>
<dbReference type="RefSeq" id="WP_033178708.1">
    <property type="nucleotide sequence ID" value="NZ_CP030140.1"/>
</dbReference>
<dbReference type="GO" id="GO:0005737">
    <property type="term" value="C:cytoplasm"/>
    <property type="evidence" value="ECO:0007669"/>
    <property type="project" value="UniProtKB-SubCell"/>
</dbReference>
<feature type="domain" description="Ribosomal RNA small subunit methyltransferase E methyltransferase" evidence="13">
    <location>
        <begin position="65"/>
        <end position="218"/>
    </location>
</feature>
<dbReference type="Proteomes" id="UP000250218">
    <property type="component" value="Chromosome"/>
</dbReference>
<dbReference type="SUPFAM" id="SSF75217">
    <property type="entry name" value="alpha/beta knot"/>
    <property type="match status" value="1"/>
</dbReference>
<dbReference type="GO" id="GO:0070475">
    <property type="term" value="P:rRNA base methylation"/>
    <property type="evidence" value="ECO:0007669"/>
    <property type="project" value="TreeGrafter"/>
</dbReference>
<dbReference type="EMBL" id="CP030140">
    <property type="protein sequence ID" value="AWX69717.1"/>
    <property type="molecule type" value="Genomic_DNA"/>
</dbReference>
<evidence type="ECO:0000256" key="7">
    <source>
        <dbReference type="ARBA" id="ARBA00022603"/>
    </source>
</evidence>
<evidence type="ECO:0000256" key="3">
    <source>
        <dbReference type="ARBA" id="ARBA00012328"/>
    </source>
</evidence>
<evidence type="ECO:0000256" key="10">
    <source>
        <dbReference type="ARBA" id="ARBA00025699"/>
    </source>
</evidence>
<dbReference type="EC" id="2.1.1.193" evidence="3 12"/>
<evidence type="ECO:0000256" key="8">
    <source>
        <dbReference type="ARBA" id="ARBA00022679"/>
    </source>
</evidence>
<dbReference type="PIRSF" id="PIRSF015601">
    <property type="entry name" value="MTase_slr0722"/>
    <property type="match status" value="1"/>
</dbReference>
<dbReference type="Pfam" id="PF04452">
    <property type="entry name" value="Methyltrans_RNA"/>
    <property type="match status" value="1"/>
</dbReference>
<evidence type="ECO:0000256" key="6">
    <source>
        <dbReference type="ARBA" id="ARBA00022552"/>
    </source>
</evidence>
<dbReference type="InterPro" id="IPR046886">
    <property type="entry name" value="RsmE_MTase_dom"/>
</dbReference>
<evidence type="ECO:0000259" key="13">
    <source>
        <dbReference type="Pfam" id="PF04452"/>
    </source>
</evidence>
<dbReference type="KEGG" id="mane:DP065_03140"/>
<keyword evidence="7 12" id="KW-0489">Methyltransferase</keyword>